<proteinExistence type="predicted"/>
<dbReference type="RefSeq" id="WP_193829820.1">
    <property type="nucleotide sequence ID" value="NZ_PKLF01000009.1"/>
</dbReference>
<comment type="caution">
    <text evidence="2">The sequence shown here is derived from an EMBL/GenBank/DDBJ whole genome shotgun (WGS) entry which is preliminary data.</text>
</comment>
<evidence type="ECO:0000256" key="1">
    <source>
        <dbReference type="SAM" id="Phobius"/>
    </source>
</evidence>
<dbReference type="AlphaFoldDB" id="A0A8I0Q1E9"/>
<organism evidence="2 3">
    <name type="scientific">Morganella morganii</name>
    <name type="common">Proteus morganii</name>
    <dbReference type="NCBI Taxonomy" id="582"/>
    <lineage>
        <taxon>Bacteria</taxon>
        <taxon>Pseudomonadati</taxon>
        <taxon>Pseudomonadota</taxon>
        <taxon>Gammaproteobacteria</taxon>
        <taxon>Enterobacterales</taxon>
        <taxon>Morganellaceae</taxon>
        <taxon>Morganella</taxon>
    </lineage>
</organism>
<name>A0A8I0Q1E9_MORMO</name>
<reference evidence="2" key="1">
    <citation type="submission" date="2017-12" db="EMBL/GenBank/DDBJ databases">
        <title>Genome sequencing and analysis.</title>
        <authorList>
            <person name="Huang Y.-T."/>
        </authorList>
    </citation>
    <scope>NUCLEOTIDE SEQUENCE</scope>
    <source>
        <strain evidence="2">VGH116</strain>
    </source>
</reference>
<keyword evidence="1" id="KW-1133">Transmembrane helix</keyword>
<keyword evidence="1" id="KW-0472">Membrane</keyword>
<dbReference type="NCBIfam" id="TIGR03747">
    <property type="entry name" value="conj_TIGR03747"/>
    <property type="match status" value="1"/>
</dbReference>
<dbReference type="InterPro" id="IPR022266">
    <property type="entry name" value="DtrJ-like"/>
</dbReference>
<keyword evidence="1" id="KW-0812">Transmembrane</keyword>
<dbReference type="EMBL" id="PKLF01000009">
    <property type="protein sequence ID" value="MBE8612935.1"/>
    <property type="molecule type" value="Genomic_DNA"/>
</dbReference>
<sequence length="252" mass="28529">MATAEARQETPRHPAKEPGLPAKLVWHWPWAVIGVLLASWVCSLVIEWAGMAFFWTEEGAEHSRQVMLTESGYLSEGFTRSLLMSSPAQWLAHTVEQAYRWLFVESGLMDNWQNVYPVSSANGNAVARELDNWRSWLMSELRDYLLATVYVTLTFFIRVTILVLSVPLFVLVLLVAVVEGVGRRDLRRYGAGYESSFVYHHAKKWIKPLFIIPCLLYLSWPSAINPTLLLLPAAVLLGIAVTVTTASFKKYL</sequence>
<accession>A0A8I0Q1E9</accession>
<gene>
    <name evidence="2" type="ORF">CYG68_10955</name>
</gene>
<dbReference type="Proteomes" id="UP000650477">
    <property type="component" value="Unassembled WGS sequence"/>
</dbReference>
<evidence type="ECO:0000313" key="3">
    <source>
        <dbReference type="Proteomes" id="UP000650477"/>
    </source>
</evidence>
<feature type="transmembrane region" description="Helical" evidence="1">
    <location>
        <begin position="229"/>
        <end position="248"/>
    </location>
</feature>
<protein>
    <submittedName>
        <fullName evidence="2">TIGR03747 family integrating conjugative element membrane protein</fullName>
    </submittedName>
</protein>
<dbReference type="Pfam" id="PF14348">
    <property type="entry name" value="DtrJ-like"/>
    <property type="match status" value="1"/>
</dbReference>
<feature type="transmembrane region" description="Helical" evidence="1">
    <location>
        <begin position="28"/>
        <end position="55"/>
    </location>
</feature>
<evidence type="ECO:0000313" key="2">
    <source>
        <dbReference type="EMBL" id="MBE8612935.1"/>
    </source>
</evidence>